<sequence>MEYCYIEFEFCSHESLSRLIETTVKMQYDKENNTEDIENIWIKYFTEQELDRFHWPTEEEYEVTRRLLGNVYIKIVPSNGDMKDEWDIYSMFEAIQRGDYDIIGVKQYGEMIYRLEIDPHSFPYGGIGSIKKLVTCYGHRVIAVDCGIGRIQED</sequence>
<accession>A0ABU6G4E1</accession>
<evidence type="ECO:0000313" key="1">
    <source>
        <dbReference type="EMBL" id="MEC0229042.1"/>
    </source>
</evidence>
<protein>
    <submittedName>
        <fullName evidence="1">Uncharacterized protein</fullName>
    </submittedName>
</protein>
<name>A0ABU6G4E1_9BACL</name>
<reference evidence="1 2" key="1">
    <citation type="submission" date="2023-03" db="EMBL/GenBank/DDBJ databases">
        <title>Bacillus Genome Sequencing.</title>
        <authorList>
            <person name="Dunlap C."/>
        </authorList>
    </citation>
    <scope>NUCLEOTIDE SEQUENCE [LARGE SCALE GENOMIC DNA]</scope>
    <source>
        <strain evidence="1 2">BD-533</strain>
    </source>
</reference>
<dbReference type="RefSeq" id="WP_326073196.1">
    <property type="nucleotide sequence ID" value="NZ_JARLKY010000045.1"/>
</dbReference>
<dbReference type="EMBL" id="JARLKY010000045">
    <property type="protein sequence ID" value="MEC0229042.1"/>
    <property type="molecule type" value="Genomic_DNA"/>
</dbReference>
<dbReference type="Proteomes" id="UP001338137">
    <property type="component" value="Unassembled WGS sequence"/>
</dbReference>
<organism evidence="1 2">
    <name type="scientific">Paenibacillus alba</name>
    <dbReference type="NCBI Taxonomy" id="1197127"/>
    <lineage>
        <taxon>Bacteria</taxon>
        <taxon>Bacillati</taxon>
        <taxon>Bacillota</taxon>
        <taxon>Bacilli</taxon>
        <taxon>Bacillales</taxon>
        <taxon>Paenibacillaceae</taxon>
        <taxon>Paenibacillus</taxon>
    </lineage>
</organism>
<gene>
    <name evidence="1" type="ORF">P4I72_18085</name>
</gene>
<evidence type="ECO:0000313" key="2">
    <source>
        <dbReference type="Proteomes" id="UP001338137"/>
    </source>
</evidence>
<keyword evidence="2" id="KW-1185">Reference proteome</keyword>
<comment type="caution">
    <text evidence="1">The sequence shown here is derived from an EMBL/GenBank/DDBJ whole genome shotgun (WGS) entry which is preliminary data.</text>
</comment>
<proteinExistence type="predicted"/>